<feature type="transmembrane region" description="Helical" evidence="9">
    <location>
        <begin position="23"/>
        <end position="44"/>
    </location>
</feature>
<keyword evidence="3" id="KW-0597">Phosphoprotein</keyword>
<keyword evidence="5" id="KW-0547">Nucleotide-binding</keyword>
<organism evidence="11 12">
    <name type="scientific">Janibacter indicus</name>
    <dbReference type="NCBI Taxonomy" id="857417"/>
    <lineage>
        <taxon>Bacteria</taxon>
        <taxon>Bacillati</taxon>
        <taxon>Actinomycetota</taxon>
        <taxon>Actinomycetes</taxon>
        <taxon>Micrococcales</taxon>
        <taxon>Intrasporangiaceae</taxon>
        <taxon>Janibacter</taxon>
    </lineage>
</organism>
<dbReference type="PANTHER" id="PTHR24421">
    <property type="entry name" value="NITRATE/NITRITE SENSOR PROTEIN NARX-RELATED"/>
    <property type="match status" value="1"/>
</dbReference>
<feature type="transmembrane region" description="Helical" evidence="9">
    <location>
        <begin position="56"/>
        <end position="76"/>
    </location>
</feature>
<dbReference type="GO" id="GO:0046983">
    <property type="term" value="F:protein dimerization activity"/>
    <property type="evidence" value="ECO:0007669"/>
    <property type="project" value="InterPro"/>
</dbReference>
<evidence type="ECO:0000313" key="12">
    <source>
        <dbReference type="Proteomes" id="UP000593998"/>
    </source>
</evidence>
<keyword evidence="6 11" id="KW-0418">Kinase</keyword>
<dbReference type="GO" id="GO:0005524">
    <property type="term" value="F:ATP binding"/>
    <property type="evidence" value="ECO:0007669"/>
    <property type="project" value="UniProtKB-KW"/>
</dbReference>
<keyword evidence="8" id="KW-0902">Two-component regulatory system</keyword>
<proteinExistence type="predicted"/>
<dbReference type="RefSeq" id="WP_164513586.1">
    <property type="nucleotide sequence ID" value="NZ_CP013290.1"/>
</dbReference>
<evidence type="ECO:0000256" key="8">
    <source>
        <dbReference type="ARBA" id="ARBA00023012"/>
    </source>
</evidence>
<accession>A0A7L9IWP3</accession>
<dbReference type="EMBL" id="CP062789">
    <property type="protein sequence ID" value="QOK21529.1"/>
    <property type="molecule type" value="Genomic_DNA"/>
</dbReference>
<dbReference type="EC" id="2.7.13.3" evidence="2"/>
<dbReference type="InterPro" id="IPR036890">
    <property type="entry name" value="HATPase_C_sf"/>
</dbReference>
<dbReference type="Proteomes" id="UP000593998">
    <property type="component" value="Chromosome"/>
</dbReference>
<dbReference type="CDD" id="cd16917">
    <property type="entry name" value="HATPase_UhpB-NarQ-NarX-like"/>
    <property type="match status" value="1"/>
</dbReference>
<evidence type="ECO:0000313" key="11">
    <source>
        <dbReference type="EMBL" id="QOK21529.1"/>
    </source>
</evidence>
<evidence type="ECO:0000256" key="3">
    <source>
        <dbReference type="ARBA" id="ARBA00022553"/>
    </source>
</evidence>
<keyword evidence="4" id="KW-0808">Transferase</keyword>
<evidence type="ECO:0000256" key="1">
    <source>
        <dbReference type="ARBA" id="ARBA00000085"/>
    </source>
</evidence>
<dbReference type="Gene3D" id="3.30.565.10">
    <property type="entry name" value="Histidine kinase-like ATPase, C-terminal domain"/>
    <property type="match status" value="1"/>
</dbReference>
<sequence length="402" mass="43716">MTADPPLPTERLPDRLTWWDTTWRVLVALLLGGSSWLLTAAMIFPEDGGDPPLLRGTWFVIGDPLLGLVATVLMLWRRRWPVPVTVVTTLLTGVSMVATGPQTIALVSLTTRRRWREIVPVTALTVAVSLLATRVVYPESQPLPLWAETLMTLLVIAVIVAIGYAIGSRRALIASWVERARVAESEQSARVAQAQTAERSRIAREMHDVLAHRISLITMHSGLLVYRADLPESERRDAITAIDANARAALTDLREVLGVLRDDGEGVPLRPQSRLQDLPELLDEARATGTRVTFDGGGLDLHEVPETIGRTAFRVVQEGLTNARKHAPGAGVEVRLTGAPGAGLDISVTNPRSVQTAHAEVPGTGTGLLGLSERVDLAGGRIEHGWTPEGRHRLAVWLPWPT</sequence>
<feature type="transmembrane region" description="Helical" evidence="9">
    <location>
        <begin position="82"/>
        <end position="106"/>
    </location>
</feature>
<evidence type="ECO:0000256" key="7">
    <source>
        <dbReference type="ARBA" id="ARBA00022840"/>
    </source>
</evidence>
<feature type="domain" description="Signal transduction histidine kinase subgroup 3 dimerisation and phosphoacceptor" evidence="10">
    <location>
        <begin position="198"/>
        <end position="263"/>
    </location>
</feature>
<keyword evidence="9" id="KW-0812">Transmembrane</keyword>
<gene>
    <name evidence="11" type="ORF">IGS73_10155</name>
</gene>
<comment type="catalytic activity">
    <reaction evidence="1">
        <text>ATP + protein L-histidine = ADP + protein N-phospho-L-histidine.</text>
        <dbReference type="EC" id="2.7.13.3"/>
    </reaction>
</comment>
<evidence type="ECO:0000259" key="10">
    <source>
        <dbReference type="Pfam" id="PF07730"/>
    </source>
</evidence>
<evidence type="ECO:0000256" key="4">
    <source>
        <dbReference type="ARBA" id="ARBA00022679"/>
    </source>
</evidence>
<keyword evidence="9" id="KW-1133">Transmembrane helix</keyword>
<dbReference type="GO" id="GO:0016020">
    <property type="term" value="C:membrane"/>
    <property type="evidence" value="ECO:0007669"/>
    <property type="project" value="InterPro"/>
</dbReference>
<dbReference type="InterPro" id="IPR050482">
    <property type="entry name" value="Sensor_HK_TwoCompSys"/>
</dbReference>
<keyword evidence="9" id="KW-0472">Membrane</keyword>
<name>A0A7L9IWP3_9MICO</name>
<dbReference type="SUPFAM" id="SSF55874">
    <property type="entry name" value="ATPase domain of HSP90 chaperone/DNA topoisomerase II/histidine kinase"/>
    <property type="match status" value="1"/>
</dbReference>
<dbReference type="Gene3D" id="1.20.5.1930">
    <property type="match status" value="1"/>
</dbReference>
<dbReference type="InterPro" id="IPR011712">
    <property type="entry name" value="Sig_transdc_His_kin_sub3_dim/P"/>
</dbReference>
<dbReference type="GO" id="GO:0000155">
    <property type="term" value="F:phosphorelay sensor kinase activity"/>
    <property type="evidence" value="ECO:0007669"/>
    <property type="project" value="InterPro"/>
</dbReference>
<feature type="transmembrane region" description="Helical" evidence="9">
    <location>
        <begin position="143"/>
        <end position="166"/>
    </location>
</feature>
<dbReference type="PANTHER" id="PTHR24421:SF10">
    <property type="entry name" value="NITRATE_NITRITE SENSOR PROTEIN NARQ"/>
    <property type="match status" value="1"/>
</dbReference>
<evidence type="ECO:0000256" key="9">
    <source>
        <dbReference type="SAM" id="Phobius"/>
    </source>
</evidence>
<dbReference type="Pfam" id="PF07730">
    <property type="entry name" value="HisKA_3"/>
    <property type="match status" value="1"/>
</dbReference>
<dbReference type="AlphaFoldDB" id="A0A7L9IWP3"/>
<evidence type="ECO:0000256" key="6">
    <source>
        <dbReference type="ARBA" id="ARBA00022777"/>
    </source>
</evidence>
<reference evidence="11 12" key="1">
    <citation type="submission" date="2020-10" db="EMBL/GenBank/DDBJ databases">
        <title>Janibacter indicus TT2 genome sequence.</title>
        <authorList>
            <person name="Lee K."/>
            <person name="Ganzorig M."/>
        </authorList>
    </citation>
    <scope>NUCLEOTIDE SEQUENCE [LARGE SCALE GENOMIC DNA]</scope>
    <source>
        <strain evidence="11 12">TT2</strain>
    </source>
</reference>
<evidence type="ECO:0000256" key="2">
    <source>
        <dbReference type="ARBA" id="ARBA00012438"/>
    </source>
</evidence>
<protein>
    <recommendedName>
        <fullName evidence="2">histidine kinase</fullName>
        <ecNumber evidence="2">2.7.13.3</ecNumber>
    </recommendedName>
</protein>
<feature type="transmembrane region" description="Helical" evidence="9">
    <location>
        <begin position="118"/>
        <end position="137"/>
    </location>
</feature>
<keyword evidence="7" id="KW-0067">ATP-binding</keyword>
<evidence type="ECO:0000256" key="5">
    <source>
        <dbReference type="ARBA" id="ARBA00022741"/>
    </source>
</evidence>